<accession>A0AAN8QDL7</accession>
<gene>
    <name evidence="1" type="ORF">J4Q44_G00287480</name>
</gene>
<organism evidence="1 2">
    <name type="scientific">Coregonus suidteri</name>
    <dbReference type="NCBI Taxonomy" id="861788"/>
    <lineage>
        <taxon>Eukaryota</taxon>
        <taxon>Metazoa</taxon>
        <taxon>Chordata</taxon>
        <taxon>Craniata</taxon>
        <taxon>Vertebrata</taxon>
        <taxon>Euteleostomi</taxon>
        <taxon>Actinopterygii</taxon>
        <taxon>Neopterygii</taxon>
        <taxon>Teleostei</taxon>
        <taxon>Protacanthopterygii</taxon>
        <taxon>Salmoniformes</taxon>
        <taxon>Salmonidae</taxon>
        <taxon>Coregoninae</taxon>
        <taxon>Coregonus</taxon>
    </lineage>
</organism>
<evidence type="ECO:0000313" key="2">
    <source>
        <dbReference type="Proteomes" id="UP001356427"/>
    </source>
</evidence>
<sequence length="84" mass="9560">MQSLKERQPAELCPELSLPFQLHLTRTQRRKVLSIEVTHKVRTCQGESVVQQGMLYCRPSMRVPAASWGCLLPRALLRGYLGPN</sequence>
<reference evidence="1 2" key="1">
    <citation type="submission" date="2021-04" db="EMBL/GenBank/DDBJ databases">
        <authorList>
            <person name="De Guttry C."/>
            <person name="Zahm M."/>
            <person name="Klopp C."/>
            <person name="Cabau C."/>
            <person name="Louis A."/>
            <person name="Berthelot C."/>
            <person name="Parey E."/>
            <person name="Roest Crollius H."/>
            <person name="Montfort J."/>
            <person name="Robinson-Rechavi M."/>
            <person name="Bucao C."/>
            <person name="Bouchez O."/>
            <person name="Gislard M."/>
            <person name="Lluch J."/>
            <person name="Milhes M."/>
            <person name="Lampietro C."/>
            <person name="Lopez Roques C."/>
            <person name="Donnadieu C."/>
            <person name="Braasch I."/>
            <person name="Desvignes T."/>
            <person name="Postlethwait J."/>
            <person name="Bobe J."/>
            <person name="Wedekind C."/>
            <person name="Guiguen Y."/>
        </authorList>
    </citation>
    <scope>NUCLEOTIDE SEQUENCE [LARGE SCALE GENOMIC DNA]</scope>
    <source>
        <strain evidence="1">Cs_M1</strain>
        <tissue evidence="1">Blood</tissue>
    </source>
</reference>
<proteinExistence type="predicted"/>
<comment type="caution">
    <text evidence="1">The sequence shown here is derived from an EMBL/GenBank/DDBJ whole genome shotgun (WGS) entry which is preliminary data.</text>
</comment>
<dbReference type="EMBL" id="JAGTTL010000027">
    <property type="protein sequence ID" value="KAK6300650.1"/>
    <property type="molecule type" value="Genomic_DNA"/>
</dbReference>
<name>A0AAN8QDL7_9TELE</name>
<keyword evidence="2" id="KW-1185">Reference proteome</keyword>
<protein>
    <submittedName>
        <fullName evidence="1">Uncharacterized protein</fullName>
    </submittedName>
</protein>
<dbReference type="AlphaFoldDB" id="A0AAN8QDL7"/>
<evidence type="ECO:0000313" key="1">
    <source>
        <dbReference type="EMBL" id="KAK6300650.1"/>
    </source>
</evidence>
<feature type="non-terminal residue" evidence="1">
    <location>
        <position position="84"/>
    </location>
</feature>
<dbReference type="Proteomes" id="UP001356427">
    <property type="component" value="Unassembled WGS sequence"/>
</dbReference>